<evidence type="ECO:0000313" key="4">
    <source>
        <dbReference type="Proteomes" id="UP001595805"/>
    </source>
</evidence>
<name>A0ABV8AQ25_9BACT</name>
<dbReference type="RefSeq" id="WP_377905030.1">
    <property type="nucleotide sequence ID" value="NZ_JBHRZS010000006.1"/>
</dbReference>
<reference evidence="4" key="1">
    <citation type="journal article" date="2019" name="Int. J. Syst. Evol. Microbiol.">
        <title>The Global Catalogue of Microorganisms (GCM) 10K type strain sequencing project: providing services to taxonomists for standard genome sequencing and annotation.</title>
        <authorList>
            <consortium name="The Broad Institute Genomics Platform"/>
            <consortium name="The Broad Institute Genome Sequencing Center for Infectious Disease"/>
            <person name="Wu L."/>
            <person name="Ma J."/>
        </authorList>
    </citation>
    <scope>NUCLEOTIDE SEQUENCE [LARGE SCALE GENOMIC DNA]</scope>
    <source>
        <strain evidence="4">CCUG 60523</strain>
    </source>
</reference>
<accession>A0ABV8AQ25</accession>
<evidence type="ECO:0000256" key="1">
    <source>
        <dbReference type="SAM" id="MobiDB-lite"/>
    </source>
</evidence>
<dbReference type="EMBL" id="JBHRZS010000006">
    <property type="protein sequence ID" value="MFC3880038.1"/>
    <property type="molecule type" value="Genomic_DNA"/>
</dbReference>
<evidence type="ECO:0000313" key="3">
    <source>
        <dbReference type="EMBL" id="MFC3880038.1"/>
    </source>
</evidence>
<organism evidence="3 4">
    <name type="scientific">Algoriphagus namhaensis</name>
    <dbReference type="NCBI Taxonomy" id="915353"/>
    <lineage>
        <taxon>Bacteria</taxon>
        <taxon>Pseudomonadati</taxon>
        <taxon>Bacteroidota</taxon>
        <taxon>Cytophagia</taxon>
        <taxon>Cytophagales</taxon>
        <taxon>Cyclobacteriaceae</taxon>
        <taxon>Algoriphagus</taxon>
    </lineage>
</organism>
<keyword evidence="4" id="KW-1185">Reference proteome</keyword>
<feature type="chain" id="PRO_5046202139" evidence="2">
    <location>
        <begin position="20"/>
        <end position="270"/>
    </location>
</feature>
<protein>
    <submittedName>
        <fullName evidence="3">Uncharacterized protein</fullName>
    </submittedName>
</protein>
<feature type="region of interest" description="Disordered" evidence="1">
    <location>
        <begin position="193"/>
        <end position="221"/>
    </location>
</feature>
<gene>
    <name evidence="3" type="ORF">ACFOSV_07620</name>
</gene>
<comment type="caution">
    <text evidence="3">The sequence shown here is derived from an EMBL/GenBank/DDBJ whole genome shotgun (WGS) entry which is preliminary data.</text>
</comment>
<keyword evidence="2" id="KW-0732">Signal</keyword>
<evidence type="ECO:0000256" key="2">
    <source>
        <dbReference type="SAM" id="SignalP"/>
    </source>
</evidence>
<proteinExistence type="predicted"/>
<dbReference type="Gene3D" id="3.40.50.10610">
    <property type="entry name" value="ABC-type transport auxiliary lipoprotein component"/>
    <property type="match status" value="1"/>
</dbReference>
<feature type="signal peptide" evidence="2">
    <location>
        <begin position="1"/>
        <end position="19"/>
    </location>
</feature>
<dbReference type="Proteomes" id="UP001595805">
    <property type="component" value="Unassembled WGS sequence"/>
</dbReference>
<sequence length="270" mass="29945">MKKTVFLTLLMLVSVMTFAQEGDFDKVVKVNGEEMIGKVVSIDDTSIQFIYKGESLKYTVAKSEINKIQFSSGRVQFFTEAPTAETSTTAAQSTAGLQDHHNLVAVLPFDYMNSGGSRDDKMGLKVQSDCYTYLRKKAKLFTIQDPMTTNATLLKNNLTPDNLIGLTPQEMAHLLDVEYVVYGTVVITQTGVTSTSSNSYNSKSDGNRYSSSNFGSSSSSASFNTNVDLKIYNDQGQNVYSDTHDSFWPSENAYEVTLNYLIKRTPLYSK</sequence>